<evidence type="ECO:0000313" key="2">
    <source>
        <dbReference type="EMBL" id="KAF1973645.1"/>
    </source>
</evidence>
<reference evidence="2" key="1">
    <citation type="journal article" date="2020" name="Stud. Mycol.">
        <title>101 Dothideomycetes genomes: a test case for predicting lifestyles and emergence of pathogens.</title>
        <authorList>
            <person name="Haridas S."/>
            <person name="Albert R."/>
            <person name="Binder M."/>
            <person name="Bloem J."/>
            <person name="Labutti K."/>
            <person name="Salamov A."/>
            <person name="Andreopoulos B."/>
            <person name="Baker S."/>
            <person name="Barry K."/>
            <person name="Bills G."/>
            <person name="Bluhm B."/>
            <person name="Cannon C."/>
            <person name="Castanera R."/>
            <person name="Culley D."/>
            <person name="Daum C."/>
            <person name="Ezra D."/>
            <person name="Gonzalez J."/>
            <person name="Henrissat B."/>
            <person name="Kuo A."/>
            <person name="Liang C."/>
            <person name="Lipzen A."/>
            <person name="Lutzoni F."/>
            <person name="Magnuson J."/>
            <person name="Mondo S."/>
            <person name="Nolan M."/>
            <person name="Ohm R."/>
            <person name="Pangilinan J."/>
            <person name="Park H.-J."/>
            <person name="Ramirez L."/>
            <person name="Alfaro M."/>
            <person name="Sun H."/>
            <person name="Tritt A."/>
            <person name="Yoshinaga Y."/>
            <person name="Zwiers L.-H."/>
            <person name="Turgeon B."/>
            <person name="Goodwin S."/>
            <person name="Spatafora J."/>
            <person name="Crous P."/>
            <person name="Grigoriev I."/>
        </authorList>
    </citation>
    <scope>NUCLEOTIDE SEQUENCE</scope>
    <source>
        <strain evidence="2">CBS 107.79</strain>
    </source>
</reference>
<dbReference type="OrthoDB" id="443402at2759"/>
<evidence type="ECO:0000313" key="3">
    <source>
        <dbReference type="Proteomes" id="UP000800036"/>
    </source>
</evidence>
<name>A0A6A5V955_9PLEO</name>
<gene>
    <name evidence="2" type="ORF">BU23DRAFT_639374</name>
</gene>
<dbReference type="PANTHER" id="PTHR10039">
    <property type="entry name" value="AMELOGENIN"/>
    <property type="match status" value="1"/>
</dbReference>
<proteinExistence type="predicted"/>
<organism evidence="2 3">
    <name type="scientific">Bimuria novae-zelandiae CBS 107.79</name>
    <dbReference type="NCBI Taxonomy" id="1447943"/>
    <lineage>
        <taxon>Eukaryota</taxon>
        <taxon>Fungi</taxon>
        <taxon>Dikarya</taxon>
        <taxon>Ascomycota</taxon>
        <taxon>Pezizomycotina</taxon>
        <taxon>Dothideomycetes</taxon>
        <taxon>Pleosporomycetidae</taxon>
        <taxon>Pleosporales</taxon>
        <taxon>Massarineae</taxon>
        <taxon>Didymosphaeriaceae</taxon>
        <taxon>Bimuria</taxon>
    </lineage>
</organism>
<sequence length="438" mass="51171">MAATTGGSERTHYSDSVVDRNALSYFRTPFYSRYRHFFLNFYRWSGRIRRRLRRSHTNHPVLDPPALDAYGKKDDCRLFLKELNKPDMERYVQDLLGRRVDFKSLEASHEEASDLLDEIVQRSQGVFLWVYLVVRSLIDGLRNADRMSQLHERLRSLPSDLEDYFRHIFLSLDDFCRQPRSHMFQVAIASCRPLSPLAYWYLDAHEDDPTMTLSMPCEATSEQSIYDKEIATRRRIDGRSKGLLEITPPSWWGLASRVEFLHWTVRDFLMTSEMQAILKNHQDNDFNADFAICRALLTQLRVTATMSSTDAYRDIIIDPLECFFLAAESFGRSQNVSPIDYIDEFKRVIDQCTLKMRTSPWHELGCESFIKLAIDRELRIFVKHRLQKEAQNTSAETKQSLLHHSLRVRPVVSLPVNFDMLLMIFSIGPLPVLIDGRM</sequence>
<dbReference type="InterPro" id="IPR056693">
    <property type="entry name" value="DUF7791"/>
</dbReference>
<dbReference type="Proteomes" id="UP000800036">
    <property type="component" value="Unassembled WGS sequence"/>
</dbReference>
<protein>
    <recommendedName>
        <fullName evidence="1">DUF7791 domain-containing protein</fullName>
    </recommendedName>
</protein>
<feature type="domain" description="DUF7791" evidence="1">
    <location>
        <begin position="171"/>
        <end position="309"/>
    </location>
</feature>
<dbReference type="Pfam" id="PF25053">
    <property type="entry name" value="DUF7791"/>
    <property type="match status" value="1"/>
</dbReference>
<dbReference type="AlphaFoldDB" id="A0A6A5V955"/>
<dbReference type="PANTHER" id="PTHR10039:SF5">
    <property type="entry name" value="NACHT DOMAIN-CONTAINING PROTEIN"/>
    <property type="match status" value="1"/>
</dbReference>
<accession>A0A6A5V955</accession>
<dbReference type="EMBL" id="ML976679">
    <property type="protein sequence ID" value="KAF1973645.1"/>
    <property type="molecule type" value="Genomic_DNA"/>
</dbReference>
<evidence type="ECO:0000259" key="1">
    <source>
        <dbReference type="Pfam" id="PF25053"/>
    </source>
</evidence>
<keyword evidence="3" id="KW-1185">Reference proteome</keyword>